<dbReference type="PANTHER" id="PTHR35146:SF1">
    <property type="entry name" value="UPF0178 PROTEIN YAII"/>
    <property type="match status" value="1"/>
</dbReference>
<protein>
    <submittedName>
        <fullName evidence="2">Glutaredoxin-related protein</fullName>
    </submittedName>
</protein>
<dbReference type="PANTHER" id="PTHR35146">
    <property type="entry name" value="UPF0178 PROTEIN YAII"/>
    <property type="match status" value="1"/>
</dbReference>
<dbReference type="SUPFAM" id="SSF52833">
    <property type="entry name" value="Thioredoxin-like"/>
    <property type="match status" value="1"/>
</dbReference>
<dbReference type="EMBL" id="UATM01000032">
    <property type="protein sequence ID" value="SPY46926.1"/>
    <property type="molecule type" value="Genomic_DNA"/>
</dbReference>
<reference evidence="2 3" key="1">
    <citation type="submission" date="2018-06" db="EMBL/GenBank/DDBJ databases">
        <authorList>
            <consortium name="Pathogen Informatics"/>
            <person name="Doyle S."/>
        </authorList>
    </citation>
    <scope>NUCLEOTIDE SEQUENCE [LARGE SCALE GENOMIC DNA]</scope>
    <source>
        <strain evidence="2 3">NCTC13076</strain>
    </source>
</reference>
<evidence type="ECO:0000256" key="1">
    <source>
        <dbReference type="ARBA" id="ARBA00008522"/>
    </source>
</evidence>
<dbReference type="InterPro" id="IPR036249">
    <property type="entry name" value="Thioredoxin-like_sf"/>
</dbReference>
<dbReference type="Pfam" id="PF02639">
    <property type="entry name" value="DUF188"/>
    <property type="match status" value="1"/>
</dbReference>
<dbReference type="GeneID" id="83862326"/>
<dbReference type="PROSITE" id="PS51354">
    <property type="entry name" value="GLUTAREDOXIN_2"/>
    <property type="match status" value="1"/>
</dbReference>
<name>A0A2X1ZUB0_9FIRM</name>
<dbReference type="RefSeq" id="WP_112889607.1">
    <property type="nucleotide sequence ID" value="NZ_CP068103.1"/>
</dbReference>
<dbReference type="Proteomes" id="UP000250070">
    <property type="component" value="Unassembled WGS sequence"/>
</dbReference>
<evidence type="ECO:0000313" key="2">
    <source>
        <dbReference type="EMBL" id="SPY46926.1"/>
    </source>
</evidence>
<organism evidence="2 3">
    <name type="scientific">Peptoniphilus harei</name>
    <dbReference type="NCBI Taxonomy" id="54005"/>
    <lineage>
        <taxon>Bacteria</taxon>
        <taxon>Bacillati</taxon>
        <taxon>Bacillota</taxon>
        <taxon>Tissierellia</taxon>
        <taxon>Tissierellales</taxon>
        <taxon>Peptoniphilaceae</taxon>
        <taxon>Peptoniphilus</taxon>
    </lineage>
</organism>
<comment type="similarity">
    <text evidence="1">Belongs to the UPF0178 family.</text>
</comment>
<dbReference type="InterPro" id="IPR003791">
    <property type="entry name" value="UPF0178"/>
</dbReference>
<accession>A0A2X1ZUB0</accession>
<dbReference type="STRING" id="54005.HMPREF3229_00670"/>
<sequence>MKILLDADGSPVRKIVEDLSKKYGAKLITVKNYSQDFTPSYGQVVDVDVTKEAADIYIANQARQGDLVITNDRGLASLGLSKGARVLDFQGDFVNDDNIMVLLASRHFNKKMRDRNIFSNIPKRKKSLDQDFYNSLDKFLEGINMLTLFVSSLCPDCPPAIEEIKKKDIKCEIVDITSSMASLKKFLKERDFSDAFDEIVEENRVGVPCLMRDDEFFFFDGDLDEFLGGNNGI</sequence>
<proteinExistence type="inferred from homology"/>
<dbReference type="AlphaFoldDB" id="A0A2X1ZUB0"/>
<evidence type="ECO:0000313" key="3">
    <source>
        <dbReference type="Proteomes" id="UP000250070"/>
    </source>
</evidence>
<dbReference type="OrthoDB" id="9798918at2"/>
<gene>
    <name evidence="2" type="primary">yaiI</name>
    <name evidence="2" type="ORF">NCTC13076_00820</name>
</gene>